<comment type="function">
    <text evidence="8">Transfers a GMP moiety from GTP to Mo-molybdopterin (Mo-MPT) cofactor (Moco or molybdenum cofactor) to form Mo-molybdopterin guanine dinucleotide (Mo-MGD) cofactor.</text>
</comment>
<dbReference type="GO" id="GO:0005525">
    <property type="term" value="F:GTP binding"/>
    <property type="evidence" value="ECO:0007669"/>
    <property type="project" value="UniProtKB-UniRule"/>
</dbReference>
<keyword evidence="4 8" id="KW-0547">Nucleotide-binding</keyword>
<gene>
    <name evidence="10" type="primary">mobA_1</name>
    <name evidence="8" type="synonym">mobA</name>
    <name evidence="10" type="ORF">Mterra_02461</name>
</gene>
<comment type="similarity">
    <text evidence="8">Belongs to the MobA family.</text>
</comment>
<feature type="domain" description="MobA-like NTP transferase" evidence="9">
    <location>
        <begin position="4"/>
        <end position="159"/>
    </location>
</feature>
<evidence type="ECO:0000256" key="1">
    <source>
        <dbReference type="ARBA" id="ARBA00022490"/>
    </source>
</evidence>
<keyword evidence="10" id="KW-0548">Nucleotidyltransferase</keyword>
<keyword evidence="6 8" id="KW-0342">GTP-binding</keyword>
<comment type="cofactor">
    <cofactor evidence="8">
        <name>Mg(2+)</name>
        <dbReference type="ChEBI" id="CHEBI:18420"/>
    </cofactor>
</comment>
<feature type="binding site" evidence="8">
    <location>
        <position position="90"/>
    </location>
    <ligand>
        <name>Mg(2+)</name>
        <dbReference type="ChEBI" id="CHEBI:18420"/>
    </ligand>
</feature>
<evidence type="ECO:0000256" key="5">
    <source>
        <dbReference type="ARBA" id="ARBA00022842"/>
    </source>
</evidence>
<feature type="binding site" evidence="8">
    <location>
        <position position="61"/>
    </location>
    <ligand>
        <name>GTP</name>
        <dbReference type="ChEBI" id="CHEBI:37565"/>
    </ligand>
</feature>
<accession>A0A399ELA8</accession>
<dbReference type="Proteomes" id="UP000265715">
    <property type="component" value="Unassembled WGS sequence"/>
</dbReference>
<feature type="binding site" evidence="8">
    <location>
        <position position="19"/>
    </location>
    <ligand>
        <name>GTP</name>
        <dbReference type="ChEBI" id="CHEBI:37565"/>
    </ligand>
</feature>
<keyword evidence="3 8" id="KW-0479">Metal-binding</keyword>
<dbReference type="GO" id="GO:0046872">
    <property type="term" value="F:metal ion binding"/>
    <property type="evidence" value="ECO:0007669"/>
    <property type="project" value="UniProtKB-KW"/>
</dbReference>
<dbReference type="OrthoDB" id="9788394at2"/>
<dbReference type="HAMAP" id="MF_00316">
    <property type="entry name" value="MobA"/>
    <property type="match status" value="1"/>
</dbReference>
<keyword evidence="11" id="KW-1185">Reference proteome</keyword>
<keyword evidence="2 8" id="KW-0808">Transferase</keyword>
<evidence type="ECO:0000256" key="8">
    <source>
        <dbReference type="HAMAP-Rule" id="MF_00316"/>
    </source>
</evidence>
<comment type="caution">
    <text evidence="8">Lacks conserved residue(s) required for the propagation of feature annotation.</text>
</comment>
<dbReference type="InterPro" id="IPR013482">
    <property type="entry name" value="Molybde_CF_guanTrfase"/>
</dbReference>
<evidence type="ECO:0000256" key="2">
    <source>
        <dbReference type="ARBA" id="ARBA00022679"/>
    </source>
</evidence>
<proteinExistence type="inferred from homology"/>
<name>A0A399ELA8_9DEIN</name>
<dbReference type="PANTHER" id="PTHR19136">
    <property type="entry name" value="MOLYBDENUM COFACTOR GUANYLYLTRANSFERASE"/>
    <property type="match status" value="1"/>
</dbReference>
<reference evidence="10 11" key="1">
    <citation type="submission" date="2018-08" db="EMBL/GenBank/DDBJ databases">
        <title>Meiothermus terrae DSM 26712 genome sequencing project.</title>
        <authorList>
            <person name="Da Costa M.S."/>
            <person name="Albuquerque L."/>
            <person name="Raposo P."/>
            <person name="Froufe H.J.C."/>
            <person name="Barroso C.S."/>
            <person name="Egas C."/>
        </authorList>
    </citation>
    <scope>NUCLEOTIDE SEQUENCE [LARGE SCALE GENOMIC DNA]</scope>
    <source>
        <strain evidence="10 11">DSM 26712</strain>
    </source>
</reference>
<dbReference type="AlphaFoldDB" id="A0A399ELA8"/>
<dbReference type="EC" id="2.7.7.77" evidence="8"/>
<evidence type="ECO:0000256" key="4">
    <source>
        <dbReference type="ARBA" id="ARBA00022741"/>
    </source>
</evidence>
<organism evidence="10 11">
    <name type="scientific">Calidithermus terrae</name>
    <dbReference type="NCBI Taxonomy" id="1408545"/>
    <lineage>
        <taxon>Bacteria</taxon>
        <taxon>Thermotogati</taxon>
        <taxon>Deinococcota</taxon>
        <taxon>Deinococci</taxon>
        <taxon>Thermales</taxon>
        <taxon>Thermaceae</taxon>
        <taxon>Calidithermus</taxon>
    </lineage>
</organism>
<dbReference type="RefSeq" id="WP_119315484.1">
    <property type="nucleotide sequence ID" value="NZ_QXDL01000104.1"/>
</dbReference>
<feature type="binding site" evidence="8">
    <location>
        <begin position="7"/>
        <end position="9"/>
    </location>
    <ligand>
        <name>GTP</name>
        <dbReference type="ChEBI" id="CHEBI:37565"/>
    </ligand>
</feature>
<feature type="binding site" evidence="8">
    <location>
        <position position="90"/>
    </location>
    <ligand>
        <name>GTP</name>
        <dbReference type="ChEBI" id="CHEBI:37565"/>
    </ligand>
</feature>
<comment type="catalytic activity">
    <reaction evidence="8">
        <text>Mo-molybdopterin + GTP + H(+) = Mo-molybdopterin guanine dinucleotide + diphosphate</text>
        <dbReference type="Rhea" id="RHEA:34243"/>
        <dbReference type="ChEBI" id="CHEBI:15378"/>
        <dbReference type="ChEBI" id="CHEBI:33019"/>
        <dbReference type="ChEBI" id="CHEBI:37565"/>
        <dbReference type="ChEBI" id="CHEBI:71302"/>
        <dbReference type="ChEBI" id="CHEBI:71310"/>
        <dbReference type="EC" id="2.7.7.77"/>
    </reaction>
</comment>
<evidence type="ECO:0000256" key="7">
    <source>
        <dbReference type="ARBA" id="ARBA00023150"/>
    </source>
</evidence>
<sequence>MFSAAVLAGGQSRRFGEDKARFVYQGRPLMAWVLESFAGAAERFIVSNRPYPEFGLPVHADVKPGGDAMSGVHTALYHARREWVAVAACDLPFLGRGYWGWLLEQAHADPSARLVAGASASGFPEPLAALYHRSLLEDLGHRLDTGRLRLRSLFEEHPARVLPWEGLEARFGPRLFLNANQTEDLPKP</sequence>
<dbReference type="GO" id="GO:0061603">
    <property type="term" value="F:molybdenum cofactor guanylyltransferase activity"/>
    <property type="evidence" value="ECO:0007669"/>
    <property type="project" value="UniProtKB-EC"/>
</dbReference>
<dbReference type="SUPFAM" id="SSF53448">
    <property type="entry name" value="Nucleotide-diphospho-sugar transferases"/>
    <property type="match status" value="1"/>
</dbReference>
<keyword evidence="5 8" id="KW-0460">Magnesium</keyword>
<protein>
    <recommendedName>
        <fullName evidence="8">Probable molybdenum cofactor guanylyltransferase</fullName>
        <shortName evidence="8">MoCo guanylyltransferase</shortName>
        <ecNumber evidence="8">2.7.7.77</ecNumber>
    </recommendedName>
    <alternativeName>
        <fullName evidence="8">GTP:molybdopterin guanylyltransferase</fullName>
    </alternativeName>
    <alternativeName>
        <fullName evidence="8">Mo-MPT guanylyltransferase</fullName>
    </alternativeName>
    <alternativeName>
        <fullName evidence="8">Molybdopterin guanylyltransferase</fullName>
    </alternativeName>
    <alternativeName>
        <fullName evidence="8">Molybdopterin-guanine dinucleotide synthase</fullName>
        <shortName evidence="8">MGD synthase</shortName>
    </alternativeName>
</protein>
<comment type="caution">
    <text evidence="10">The sequence shown here is derived from an EMBL/GenBank/DDBJ whole genome shotgun (WGS) entry which is preliminary data.</text>
</comment>
<evidence type="ECO:0000313" key="11">
    <source>
        <dbReference type="Proteomes" id="UP000265715"/>
    </source>
</evidence>
<dbReference type="CDD" id="cd02503">
    <property type="entry name" value="MobA"/>
    <property type="match status" value="1"/>
</dbReference>
<dbReference type="InterPro" id="IPR029044">
    <property type="entry name" value="Nucleotide-diphossugar_trans"/>
</dbReference>
<keyword evidence="7 8" id="KW-0501">Molybdenum cofactor biosynthesis</keyword>
<dbReference type="EMBL" id="QXDL01000104">
    <property type="protein sequence ID" value="RIH82951.1"/>
    <property type="molecule type" value="Genomic_DNA"/>
</dbReference>
<comment type="subcellular location">
    <subcellularLocation>
        <location evidence="8">Cytoplasm</location>
    </subcellularLocation>
</comment>
<dbReference type="GO" id="GO:0005737">
    <property type="term" value="C:cytoplasm"/>
    <property type="evidence" value="ECO:0007669"/>
    <property type="project" value="UniProtKB-SubCell"/>
</dbReference>
<dbReference type="Pfam" id="PF12804">
    <property type="entry name" value="NTP_transf_3"/>
    <property type="match status" value="1"/>
</dbReference>
<comment type="domain">
    <text evidence="8">The N-terminal domain determines nucleotide recognition and specific binding, while the C-terminal domain determines the specific binding to the target protein.</text>
</comment>
<dbReference type="InterPro" id="IPR025877">
    <property type="entry name" value="MobA-like_NTP_Trfase"/>
</dbReference>
<dbReference type="Gene3D" id="3.90.550.10">
    <property type="entry name" value="Spore Coat Polysaccharide Biosynthesis Protein SpsA, Chain A"/>
    <property type="match status" value="1"/>
</dbReference>
<evidence type="ECO:0000256" key="6">
    <source>
        <dbReference type="ARBA" id="ARBA00023134"/>
    </source>
</evidence>
<evidence type="ECO:0000256" key="3">
    <source>
        <dbReference type="ARBA" id="ARBA00022723"/>
    </source>
</evidence>
<dbReference type="PANTHER" id="PTHR19136:SF81">
    <property type="entry name" value="MOLYBDENUM COFACTOR GUANYLYLTRANSFERASE"/>
    <property type="match status" value="1"/>
</dbReference>
<evidence type="ECO:0000313" key="10">
    <source>
        <dbReference type="EMBL" id="RIH82951.1"/>
    </source>
</evidence>
<evidence type="ECO:0000259" key="9">
    <source>
        <dbReference type="Pfam" id="PF12804"/>
    </source>
</evidence>
<dbReference type="GO" id="GO:0006777">
    <property type="term" value="P:Mo-molybdopterin cofactor biosynthetic process"/>
    <property type="evidence" value="ECO:0007669"/>
    <property type="project" value="UniProtKB-KW"/>
</dbReference>
<keyword evidence="1 8" id="KW-0963">Cytoplasm</keyword>